<proteinExistence type="predicted"/>
<dbReference type="OrthoDB" id="10291224at2759"/>
<accession>A0A0V0RAR5</accession>
<comment type="caution">
    <text evidence="1">The sequence shown here is derived from an EMBL/GenBank/DDBJ whole genome shotgun (WGS) entry which is preliminary data.</text>
</comment>
<dbReference type="EMBL" id="JYDL01001912">
    <property type="protein sequence ID" value="KRX11566.1"/>
    <property type="molecule type" value="Genomic_DNA"/>
</dbReference>
<evidence type="ECO:0000313" key="2">
    <source>
        <dbReference type="Proteomes" id="UP000054630"/>
    </source>
</evidence>
<keyword evidence="2" id="KW-1185">Reference proteome</keyword>
<dbReference type="Proteomes" id="UP000054630">
    <property type="component" value="Unassembled WGS sequence"/>
</dbReference>
<evidence type="ECO:0000313" key="1">
    <source>
        <dbReference type="EMBL" id="KRX11566.1"/>
    </source>
</evidence>
<name>A0A0V0RAR5_9BILA</name>
<protein>
    <submittedName>
        <fullName evidence="1">Uncharacterized protein</fullName>
    </submittedName>
</protein>
<gene>
    <name evidence="1" type="ORF">T07_6760</name>
</gene>
<dbReference type="AlphaFoldDB" id="A0A0V0RAR5"/>
<organism evidence="1 2">
    <name type="scientific">Trichinella nelsoni</name>
    <dbReference type="NCBI Taxonomy" id="6336"/>
    <lineage>
        <taxon>Eukaryota</taxon>
        <taxon>Metazoa</taxon>
        <taxon>Ecdysozoa</taxon>
        <taxon>Nematoda</taxon>
        <taxon>Enoplea</taxon>
        <taxon>Dorylaimia</taxon>
        <taxon>Trichinellida</taxon>
        <taxon>Trichinellidae</taxon>
        <taxon>Trichinella</taxon>
    </lineage>
</organism>
<reference evidence="1 2" key="1">
    <citation type="submission" date="2015-01" db="EMBL/GenBank/DDBJ databases">
        <title>Evolution of Trichinella species and genotypes.</title>
        <authorList>
            <person name="Korhonen P.K."/>
            <person name="Edoardo P."/>
            <person name="Giuseppe L.R."/>
            <person name="Gasser R.B."/>
        </authorList>
    </citation>
    <scope>NUCLEOTIDE SEQUENCE [LARGE SCALE GENOMIC DNA]</scope>
    <source>
        <strain evidence="1">ISS37</strain>
    </source>
</reference>
<sequence length="31" mass="3724">MSFRMMGINNDEFQFVNYGTNISQYAKEMEK</sequence>